<organism evidence="1 2">
    <name type="scientific">Thalictrum thalictroides</name>
    <name type="common">Rue-anemone</name>
    <name type="synonym">Anemone thalictroides</name>
    <dbReference type="NCBI Taxonomy" id="46969"/>
    <lineage>
        <taxon>Eukaryota</taxon>
        <taxon>Viridiplantae</taxon>
        <taxon>Streptophyta</taxon>
        <taxon>Embryophyta</taxon>
        <taxon>Tracheophyta</taxon>
        <taxon>Spermatophyta</taxon>
        <taxon>Magnoliopsida</taxon>
        <taxon>Ranunculales</taxon>
        <taxon>Ranunculaceae</taxon>
        <taxon>Thalictroideae</taxon>
        <taxon>Thalictrum</taxon>
    </lineage>
</organism>
<evidence type="ECO:0000313" key="1">
    <source>
        <dbReference type="EMBL" id="KAF5177948.1"/>
    </source>
</evidence>
<name>A0A7J6UZS0_THATH</name>
<dbReference type="AlphaFoldDB" id="A0A7J6UZS0"/>
<gene>
    <name evidence="1" type="ORF">FRX31_032467</name>
</gene>
<proteinExistence type="predicted"/>
<protein>
    <submittedName>
        <fullName evidence="1">Uncharacterized protein</fullName>
    </submittedName>
</protein>
<evidence type="ECO:0000313" key="2">
    <source>
        <dbReference type="Proteomes" id="UP000554482"/>
    </source>
</evidence>
<accession>A0A7J6UZS0</accession>
<reference evidence="1 2" key="1">
    <citation type="submission" date="2020-06" db="EMBL/GenBank/DDBJ databases">
        <title>Transcriptomic and genomic resources for Thalictrum thalictroides and T. hernandezii: Facilitating candidate gene discovery in an emerging model plant lineage.</title>
        <authorList>
            <person name="Arias T."/>
            <person name="Riano-Pachon D.M."/>
            <person name="Di Stilio V.S."/>
        </authorList>
    </citation>
    <scope>NUCLEOTIDE SEQUENCE [LARGE SCALE GENOMIC DNA]</scope>
    <source>
        <strain evidence="2">cv. WT478/WT964</strain>
        <tissue evidence="1">Leaves</tissue>
    </source>
</reference>
<comment type="caution">
    <text evidence="1">The sequence shown here is derived from an EMBL/GenBank/DDBJ whole genome shotgun (WGS) entry which is preliminary data.</text>
</comment>
<keyword evidence="2" id="KW-1185">Reference proteome</keyword>
<sequence length="75" mass="8546">MQELITFCPRFLSYALRIAHEANKINGLRTLKRENSITVTSDPEIPLLKHHIDKYSSFMSARGEDSPISNTTINL</sequence>
<dbReference type="Proteomes" id="UP000554482">
    <property type="component" value="Unassembled WGS sequence"/>
</dbReference>
<dbReference type="EMBL" id="JABWDY010040685">
    <property type="protein sequence ID" value="KAF5177948.1"/>
    <property type="molecule type" value="Genomic_DNA"/>
</dbReference>